<dbReference type="InParanoid" id="A0A543AW54"/>
<name>A0A543AW54_9ACTN</name>
<protein>
    <submittedName>
        <fullName evidence="1">Uncharacterized protein</fullName>
    </submittedName>
</protein>
<dbReference type="EMBL" id="VFOW01000001">
    <property type="protein sequence ID" value="TQL76817.1"/>
    <property type="molecule type" value="Genomic_DNA"/>
</dbReference>
<accession>A0A543AW54</accession>
<proteinExistence type="predicted"/>
<dbReference type="Proteomes" id="UP000317043">
    <property type="component" value="Unassembled WGS sequence"/>
</dbReference>
<evidence type="ECO:0000313" key="2">
    <source>
        <dbReference type="Proteomes" id="UP000317043"/>
    </source>
</evidence>
<comment type="caution">
    <text evidence="1">The sequence shown here is derived from an EMBL/GenBank/DDBJ whole genome shotgun (WGS) entry which is preliminary data.</text>
</comment>
<sequence length="85" mass="9609">MDVKQKQAEAFLVLMHKVMSDYEDTLADIKANDLVKAFNVVGEHFKDDPQAVIGAWSMLMEIIASTNKDNTEFLEKMQLVMSLGM</sequence>
<keyword evidence="2" id="KW-1185">Reference proteome</keyword>
<evidence type="ECO:0000313" key="1">
    <source>
        <dbReference type="EMBL" id="TQL76817.1"/>
    </source>
</evidence>
<reference evidence="1 2" key="1">
    <citation type="submission" date="2019-06" db="EMBL/GenBank/DDBJ databases">
        <title>Sequencing the genomes of 1000 actinobacteria strains.</title>
        <authorList>
            <person name="Klenk H.-P."/>
        </authorList>
    </citation>
    <scope>NUCLEOTIDE SEQUENCE [LARGE SCALE GENOMIC DNA]</scope>
    <source>
        <strain evidence="1 2">DSM 45928</strain>
    </source>
</reference>
<dbReference type="AlphaFoldDB" id="A0A543AW54"/>
<gene>
    <name evidence="1" type="ORF">FB566_2357</name>
</gene>
<organism evidence="1 2">
    <name type="scientific">Stackebrandtia endophytica</name>
    <dbReference type="NCBI Taxonomy" id="1496996"/>
    <lineage>
        <taxon>Bacteria</taxon>
        <taxon>Bacillati</taxon>
        <taxon>Actinomycetota</taxon>
        <taxon>Actinomycetes</taxon>
        <taxon>Glycomycetales</taxon>
        <taxon>Glycomycetaceae</taxon>
        <taxon>Stackebrandtia</taxon>
    </lineage>
</organism>
<dbReference type="RefSeq" id="WP_142038798.1">
    <property type="nucleotide sequence ID" value="NZ_JBHTGS010000001.1"/>
</dbReference>